<evidence type="ECO:0000313" key="2">
    <source>
        <dbReference type="Proteomes" id="UP000639772"/>
    </source>
</evidence>
<sequence>MQWKELGDSSLATGYHQMQITVHCHPAVLPSHMILYCLPEEVMRSDDDGSTKAYTLNMPLISLIQPAGGSCQPARRMAPQREVGLASAQSG</sequence>
<comment type="caution">
    <text evidence="1">The sequence shown here is derived from an EMBL/GenBank/DDBJ whole genome shotgun (WGS) entry which is preliminary data.</text>
</comment>
<proteinExistence type="predicted"/>
<name>A0A835UCC2_VANPL</name>
<evidence type="ECO:0000313" key="1">
    <source>
        <dbReference type="EMBL" id="KAG0456397.1"/>
    </source>
</evidence>
<dbReference type="AlphaFoldDB" id="A0A835UCC2"/>
<organism evidence="1 2">
    <name type="scientific">Vanilla planifolia</name>
    <name type="common">Vanilla</name>
    <dbReference type="NCBI Taxonomy" id="51239"/>
    <lineage>
        <taxon>Eukaryota</taxon>
        <taxon>Viridiplantae</taxon>
        <taxon>Streptophyta</taxon>
        <taxon>Embryophyta</taxon>
        <taxon>Tracheophyta</taxon>
        <taxon>Spermatophyta</taxon>
        <taxon>Magnoliopsida</taxon>
        <taxon>Liliopsida</taxon>
        <taxon>Asparagales</taxon>
        <taxon>Orchidaceae</taxon>
        <taxon>Vanilloideae</taxon>
        <taxon>Vanilleae</taxon>
        <taxon>Vanilla</taxon>
    </lineage>
</organism>
<gene>
    <name evidence="1" type="ORF">HPP92_024185</name>
</gene>
<reference evidence="1 2" key="1">
    <citation type="journal article" date="2020" name="Nat. Food">
        <title>A phased Vanilla planifolia genome enables genetic improvement of flavour and production.</title>
        <authorList>
            <person name="Hasing T."/>
            <person name="Tang H."/>
            <person name="Brym M."/>
            <person name="Khazi F."/>
            <person name="Huang T."/>
            <person name="Chambers A.H."/>
        </authorList>
    </citation>
    <scope>NUCLEOTIDE SEQUENCE [LARGE SCALE GENOMIC DNA]</scope>
    <source>
        <tissue evidence="1">Leaf</tissue>
    </source>
</reference>
<dbReference type="Proteomes" id="UP000639772">
    <property type="component" value="Chromosome 13"/>
</dbReference>
<dbReference type="EMBL" id="JADCNM010000013">
    <property type="protein sequence ID" value="KAG0456397.1"/>
    <property type="molecule type" value="Genomic_DNA"/>
</dbReference>
<accession>A0A835UCC2</accession>
<protein>
    <submittedName>
        <fullName evidence="1">Uncharacterized protein</fullName>
    </submittedName>
</protein>